<evidence type="ECO:0000313" key="4">
    <source>
        <dbReference type="EMBL" id="EGJ70663.1"/>
    </source>
</evidence>
<keyword evidence="5" id="KW-1185">Reference proteome</keyword>
<dbReference type="Pfam" id="PF02481">
    <property type="entry name" value="DNA_processg_A"/>
    <property type="match status" value="1"/>
</dbReference>
<feature type="domain" description="DprA winged helix" evidence="3">
    <location>
        <begin position="315"/>
        <end position="367"/>
    </location>
</feature>
<dbReference type="STRING" id="679937.Bcop_0445"/>
<evidence type="ECO:0000313" key="5">
    <source>
        <dbReference type="Proteomes" id="UP000018439"/>
    </source>
</evidence>
<name>F3ZR70_9BACE</name>
<evidence type="ECO:0000259" key="2">
    <source>
        <dbReference type="Pfam" id="PF02481"/>
    </source>
</evidence>
<proteinExistence type="inferred from homology"/>
<dbReference type="NCBIfam" id="TIGR00732">
    <property type="entry name" value="dprA"/>
    <property type="match status" value="1"/>
</dbReference>
<dbReference type="Gene3D" id="1.10.10.10">
    <property type="entry name" value="Winged helix-like DNA-binding domain superfamily/Winged helix DNA-binding domain"/>
    <property type="match status" value="1"/>
</dbReference>
<dbReference type="OrthoDB" id="9785707at2"/>
<evidence type="ECO:0000259" key="3">
    <source>
        <dbReference type="Pfam" id="PF17782"/>
    </source>
</evidence>
<dbReference type="Gene3D" id="3.40.50.450">
    <property type="match status" value="1"/>
</dbReference>
<dbReference type="PANTHER" id="PTHR43022">
    <property type="entry name" value="PROTEIN SMF"/>
    <property type="match status" value="1"/>
</dbReference>
<dbReference type="InterPro" id="IPR036388">
    <property type="entry name" value="WH-like_DNA-bd_sf"/>
</dbReference>
<dbReference type="Pfam" id="PF17782">
    <property type="entry name" value="WHD_DprA"/>
    <property type="match status" value="1"/>
</dbReference>
<feature type="domain" description="Smf/DprA SLOG" evidence="2">
    <location>
        <begin position="80"/>
        <end position="291"/>
    </location>
</feature>
<dbReference type="EMBL" id="CM001167">
    <property type="protein sequence ID" value="EGJ70663.1"/>
    <property type="molecule type" value="Genomic_DNA"/>
</dbReference>
<gene>
    <name evidence="4" type="ORF">Bcop_0445</name>
</gene>
<comment type="similarity">
    <text evidence="1">Belongs to the DprA/Smf family.</text>
</comment>
<dbReference type="PANTHER" id="PTHR43022:SF1">
    <property type="entry name" value="PROTEIN SMF"/>
    <property type="match status" value="1"/>
</dbReference>
<organism evidence="4 5">
    <name type="scientific">Bacteroides coprosuis DSM 18011</name>
    <dbReference type="NCBI Taxonomy" id="679937"/>
    <lineage>
        <taxon>Bacteria</taxon>
        <taxon>Pseudomonadati</taxon>
        <taxon>Bacteroidota</taxon>
        <taxon>Bacteroidia</taxon>
        <taxon>Bacteroidales</taxon>
        <taxon>Bacteroidaceae</taxon>
        <taxon>Bacteroides</taxon>
    </lineage>
</organism>
<sequence>MQTEEAIYSIALTLLPRVGAISAKRILSMAGSATFAFNELSQLVSQGIIPPIIADEMCKDTLLISAEELLDKTLNLGIEVIPYASDKYPLRLKECNDNPVLLYYKGDVNLNARRILSIVGTRNITSYGKEQCNRLIEGLSSFDSDILIVSGLAYGVDVESHKQSLNRGMNTVGVLAHGLDILYPAAHRSVANQMVHQGGLLTEFPISTQPLKQNFISRNRIIAGLSDATIVIESALKGGSLITADIANSYNRDCFALPGRCSDTYSEGCNQIIKENKAQLFESFEDIIHALGWSSSSEKQKVTKPIHRDISSLNLNSQERNVIEMLQLRGDLQIDNLVVLCNIPIQTMHTTLFELEMKGVLKALAGGTYHLL</sequence>
<accession>F3ZR70</accession>
<dbReference type="AlphaFoldDB" id="F3ZR70"/>
<dbReference type="SUPFAM" id="SSF102405">
    <property type="entry name" value="MCP/YpsA-like"/>
    <property type="match status" value="1"/>
</dbReference>
<dbReference type="eggNOG" id="COG0758">
    <property type="taxonomic scope" value="Bacteria"/>
</dbReference>
<dbReference type="GO" id="GO:0009294">
    <property type="term" value="P:DNA-mediated transformation"/>
    <property type="evidence" value="ECO:0007669"/>
    <property type="project" value="InterPro"/>
</dbReference>
<dbReference type="Proteomes" id="UP000018439">
    <property type="component" value="Chromosome"/>
</dbReference>
<dbReference type="InterPro" id="IPR041614">
    <property type="entry name" value="DprA_WH"/>
</dbReference>
<reference evidence="4 5" key="1">
    <citation type="journal article" date="2011" name="Stand. Genomic Sci.">
        <title>Non-contiguous finished genome sequence of Bacteroides coprosuis type strain (PC139).</title>
        <authorList>
            <person name="Land M."/>
            <person name="Held B."/>
            <person name="Gronow S."/>
            <person name="Abt B."/>
            <person name="Lucas S."/>
            <person name="Del Rio T.G."/>
            <person name="Nolan M."/>
            <person name="Tice H."/>
            <person name="Cheng J.F."/>
            <person name="Pitluck S."/>
            <person name="Liolios K."/>
            <person name="Pagani I."/>
            <person name="Ivanova N."/>
            <person name="Mavromatis K."/>
            <person name="Mikhailova N."/>
            <person name="Pati A."/>
            <person name="Tapia R."/>
            <person name="Han C."/>
            <person name="Goodwin L."/>
            <person name="Chen A."/>
            <person name="Palaniappan K."/>
            <person name="Hauser L."/>
            <person name="Brambilla E.M."/>
            <person name="Rohde M."/>
            <person name="Goker M."/>
            <person name="Detter J.C."/>
            <person name="Woyke T."/>
            <person name="Bristow J."/>
            <person name="Eisen J.A."/>
            <person name="Markowitz V."/>
            <person name="Hugenholtz P."/>
            <person name="Kyrpides N.C."/>
            <person name="Klenk H.P."/>
            <person name="Lapidus A."/>
        </authorList>
    </citation>
    <scope>NUCLEOTIDE SEQUENCE</scope>
    <source>
        <strain evidence="4 5">DSM 18011</strain>
    </source>
</reference>
<dbReference type="HOGENOM" id="CLU_029601_0_3_10"/>
<evidence type="ECO:0000256" key="1">
    <source>
        <dbReference type="ARBA" id="ARBA00006525"/>
    </source>
</evidence>
<dbReference type="InterPro" id="IPR057666">
    <property type="entry name" value="DrpA_SLOG"/>
</dbReference>
<protein>
    <submittedName>
        <fullName evidence="4">DNA protecting protein DprA</fullName>
    </submittedName>
</protein>
<dbReference type="InterPro" id="IPR003488">
    <property type="entry name" value="DprA"/>
</dbReference>